<reference evidence="2" key="1">
    <citation type="submission" date="2023-12" db="EMBL/GenBank/DDBJ databases">
        <title>Genome assembly of Anisodus tanguticus.</title>
        <authorList>
            <person name="Wang Y.-J."/>
        </authorList>
    </citation>
    <scope>NUCLEOTIDE SEQUENCE</scope>
    <source>
        <strain evidence="2">KB-2021</strain>
        <tissue evidence="2">Leaf</tissue>
    </source>
</reference>
<evidence type="ECO:0000313" key="3">
    <source>
        <dbReference type="Proteomes" id="UP001291623"/>
    </source>
</evidence>
<dbReference type="PANTHER" id="PTHR35099">
    <property type="entry name" value="OS02G0182700 PROTEIN"/>
    <property type="match status" value="1"/>
</dbReference>
<sequence length="236" mass="26436">MKDDWISTALSDDTVVVDLLFRLKHHHNPTTPPSSSPPPLHLTLNSWGRRKPRSKLPSSSSISVKKEKAYTTTTTTTTTRCSPTTPLSWSGGTASPSDGGSDLSSAFRSKGNFTSETSNISSSRSKKKRQTFTELKEEENLLLKEMVHLKRELASIHVNLNEQRARSDNFKRMKFDLNTQSSNDMAAESVSKRTNRAADDDLVSSDSRRTENRNRGFFLPDLNAMPSEDEICTLWN</sequence>
<evidence type="ECO:0000313" key="2">
    <source>
        <dbReference type="EMBL" id="KAK4359701.1"/>
    </source>
</evidence>
<dbReference type="EMBL" id="JAVYJV010000011">
    <property type="protein sequence ID" value="KAK4359701.1"/>
    <property type="molecule type" value="Genomic_DNA"/>
</dbReference>
<dbReference type="AlphaFoldDB" id="A0AAE1RXI3"/>
<comment type="caution">
    <text evidence="2">The sequence shown here is derived from an EMBL/GenBank/DDBJ whole genome shotgun (WGS) entry which is preliminary data.</text>
</comment>
<proteinExistence type="predicted"/>
<evidence type="ECO:0000256" key="1">
    <source>
        <dbReference type="SAM" id="MobiDB-lite"/>
    </source>
</evidence>
<name>A0AAE1RXI3_9SOLA</name>
<accession>A0AAE1RXI3</accession>
<feature type="region of interest" description="Disordered" evidence="1">
    <location>
        <begin position="28"/>
        <end position="132"/>
    </location>
</feature>
<gene>
    <name evidence="2" type="ORF">RND71_021930</name>
</gene>
<feature type="region of interest" description="Disordered" evidence="1">
    <location>
        <begin position="181"/>
        <end position="209"/>
    </location>
</feature>
<dbReference type="PANTHER" id="PTHR35099:SF2">
    <property type="entry name" value="OS02G0182700 PROTEIN"/>
    <property type="match status" value="1"/>
</dbReference>
<protein>
    <submittedName>
        <fullName evidence="2">Uncharacterized protein</fullName>
    </submittedName>
</protein>
<dbReference type="Proteomes" id="UP001291623">
    <property type="component" value="Unassembled WGS sequence"/>
</dbReference>
<feature type="compositionally biased region" description="Polar residues" evidence="1">
    <location>
        <begin position="80"/>
        <end position="120"/>
    </location>
</feature>
<feature type="compositionally biased region" description="Pro residues" evidence="1">
    <location>
        <begin position="30"/>
        <end position="40"/>
    </location>
</feature>
<keyword evidence="3" id="KW-1185">Reference proteome</keyword>
<organism evidence="2 3">
    <name type="scientific">Anisodus tanguticus</name>
    <dbReference type="NCBI Taxonomy" id="243964"/>
    <lineage>
        <taxon>Eukaryota</taxon>
        <taxon>Viridiplantae</taxon>
        <taxon>Streptophyta</taxon>
        <taxon>Embryophyta</taxon>
        <taxon>Tracheophyta</taxon>
        <taxon>Spermatophyta</taxon>
        <taxon>Magnoliopsida</taxon>
        <taxon>eudicotyledons</taxon>
        <taxon>Gunneridae</taxon>
        <taxon>Pentapetalae</taxon>
        <taxon>asterids</taxon>
        <taxon>lamiids</taxon>
        <taxon>Solanales</taxon>
        <taxon>Solanaceae</taxon>
        <taxon>Solanoideae</taxon>
        <taxon>Hyoscyameae</taxon>
        <taxon>Anisodus</taxon>
    </lineage>
</organism>